<evidence type="ECO:0000256" key="1">
    <source>
        <dbReference type="SAM" id="Phobius"/>
    </source>
</evidence>
<feature type="transmembrane region" description="Helical" evidence="1">
    <location>
        <begin position="262"/>
        <end position="284"/>
    </location>
</feature>
<gene>
    <name evidence="2" type="ORF">QF030_004491</name>
</gene>
<keyword evidence="1" id="KW-1133">Transmembrane helix</keyword>
<feature type="transmembrane region" description="Helical" evidence="1">
    <location>
        <begin position="157"/>
        <end position="180"/>
    </location>
</feature>
<evidence type="ECO:0008006" key="4">
    <source>
        <dbReference type="Google" id="ProtNLM"/>
    </source>
</evidence>
<name>A0ABU0NUB3_STRRH</name>
<sequence>MRPFTAPPDAPDPYDRPPYRVTRAPARLSGPGAWAIDALLPWRLARRIYGPFAMFRFDAADAVGLGGFGQPPVAAALVEPAADPLIERLLLPRALLGLGILVFVIGLFTDGDLFGPAEQWLTDAVLMLATGPVALLLACAPLVALARPGTRVTVARLCARPFLTALITTLFCALFVLWAIHGYDYEPDSATWLLPLVVFGPWLMVFSGSVLFLIHRNAFGVGGHPLVRPLASVPLVWLTALAHYALVDAVAALPDAHPTSSYWSALFAGPAGVTVTAVVEVFLLRRRHGVGFRGPLPGWRPPPPRVRAVPAALVERLRVDMARGAAAYWPHWTDRDGVVWAATPATHAGGQVMWPYVPTFTARHRPTPRPEVERTAGPLHPR</sequence>
<feature type="transmembrane region" description="Helical" evidence="1">
    <location>
        <begin position="90"/>
        <end position="108"/>
    </location>
</feature>
<keyword evidence="3" id="KW-1185">Reference proteome</keyword>
<keyword evidence="1" id="KW-0812">Transmembrane</keyword>
<evidence type="ECO:0000313" key="3">
    <source>
        <dbReference type="Proteomes" id="UP001230654"/>
    </source>
</evidence>
<organism evidence="2 3">
    <name type="scientific">Streptomyces rishiriensis</name>
    <dbReference type="NCBI Taxonomy" id="68264"/>
    <lineage>
        <taxon>Bacteria</taxon>
        <taxon>Bacillati</taxon>
        <taxon>Actinomycetota</taxon>
        <taxon>Actinomycetes</taxon>
        <taxon>Kitasatosporales</taxon>
        <taxon>Streptomycetaceae</taxon>
        <taxon>Streptomyces</taxon>
    </lineage>
</organism>
<accession>A0ABU0NUB3</accession>
<reference evidence="2 3" key="1">
    <citation type="submission" date="2023-07" db="EMBL/GenBank/DDBJ databases">
        <title>Comparative genomics of wheat-associated soil bacteria to identify genetic determinants of phenazine resistance.</title>
        <authorList>
            <person name="Mouncey N."/>
        </authorList>
    </citation>
    <scope>NUCLEOTIDE SEQUENCE [LARGE SCALE GENOMIC DNA]</scope>
    <source>
        <strain evidence="2 3">B2I6</strain>
    </source>
</reference>
<dbReference type="RefSeq" id="WP_307164441.1">
    <property type="nucleotide sequence ID" value="NZ_JAUSWV010000002.1"/>
</dbReference>
<feature type="transmembrane region" description="Helical" evidence="1">
    <location>
        <begin position="192"/>
        <end position="214"/>
    </location>
</feature>
<feature type="transmembrane region" description="Helical" evidence="1">
    <location>
        <begin position="226"/>
        <end position="247"/>
    </location>
</feature>
<comment type="caution">
    <text evidence="2">The sequence shown here is derived from an EMBL/GenBank/DDBJ whole genome shotgun (WGS) entry which is preliminary data.</text>
</comment>
<keyword evidence="1" id="KW-0472">Membrane</keyword>
<dbReference type="Proteomes" id="UP001230654">
    <property type="component" value="Unassembled WGS sequence"/>
</dbReference>
<dbReference type="EMBL" id="JAUSWV010000002">
    <property type="protein sequence ID" value="MDQ0582313.1"/>
    <property type="molecule type" value="Genomic_DNA"/>
</dbReference>
<proteinExistence type="predicted"/>
<feature type="transmembrane region" description="Helical" evidence="1">
    <location>
        <begin position="120"/>
        <end position="145"/>
    </location>
</feature>
<evidence type="ECO:0000313" key="2">
    <source>
        <dbReference type="EMBL" id="MDQ0582313.1"/>
    </source>
</evidence>
<protein>
    <recommendedName>
        <fullName evidence="4">Integral membrane protein</fullName>
    </recommendedName>
</protein>